<evidence type="ECO:0000256" key="1">
    <source>
        <dbReference type="SAM" id="SignalP"/>
    </source>
</evidence>
<accession>A0A5F2BE03</accession>
<evidence type="ECO:0000313" key="3">
    <source>
        <dbReference type="Proteomes" id="UP000298429"/>
    </source>
</evidence>
<gene>
    <name evidence="2" type="ORF">EHQ76_09195</name>
</gene>
<dbReference type="AlphaFoldDB" id="A0A5F2BE03"/>
<dbReference type="RefSeq" id="WP_135670715.1">
    <property type="nucleotide sequence ID" value="NZ_RQGN01000044.1"/>
</dbReference>
<dbReference type="Proteomes" id="UP000298429">
    <property type="component" value="Unassembled WGS sequence"/>
</dbReference>
<feature type="chain" id="PRO_5022687315" description="Lipoprotein" evidence="1">
    <location>
        <begin position="22"/>
        <end position="131"/>
    </location>
</feature>
<sequence length="131" mass="15056">MKNIIKTKNSKLICSILFLLAAFPLGDCRHAWVRFPQNPPAACQVFQQSNECKRALETQKIKQAEPGKIHVIPQKYFLFGLLPKEQIVDVSKYCPEGPRSAHQFTSFWDAVWEQLTLTVYSPQTLEVECYP</sequence>
<protein>
    <recommendedName>
        <fullName evidence="4">Lipoprotein</fullName>
    </recommendedName>
</protein>
<evidence type="ECO:0008006" key="4">
    <source>
        <dbReference type="Google" id="ProtNLM"/>
    </source>
</evidence>
<dbReference type="InterPro" id="IPR010438">
    <property type="entry name" value="Lambda_Bor"/>
</dbReference>
<feature type="signal peptide" evidence="1">
    <location>
        <begin position="1"/>
        <end position="21"/>
    </location>
</feature>
<dbReference type="OrthoDB" id="344511at2"/>
<organism evidence="2 3">
    <name type="scientific">Leptospira barantonii</name>
    <dbReference type="NCBI Taxonomy" id="2023184"/>
    <lineage>
        <taxon>Bacteria</taxon>
        <taxon>Pseudomonadati</taxon>
        <taxon>Spirochaetota</taxon>
        <taxon>Spirochaetia</taxon>
        <taxon>Leptospirales</taxon>
        <taxon>Leptospiraceae</taxon>
        <taxon>Leptospira</taxon>
    </lineage>
</organism>
<comment type="caution">
    <text evidence="2">The sequence shown here is derived from an EMBL/GenBank/DDBJ whole genome shotgun (WGS) entry which is preliminary data.</text>
</comment>
<name>A0A5F2BE03_9LEPT</name>
<evidence type="ECO:0000313" key="2">
    <source>
        <dbReference type="EMBL" id="TGM03806.1"/>
    </source>
</evidence>
<reference evidence="2 3" key="1">
    <citation type="journal article" date="2019" name="PLoS Negl. Trop. Dis.">
        <title>Revisiting the worldwide diversity of Leptospira species in the environment.</title>
        <authorList>
            <person name="Vincent A.T."/>
            <person name="Schiettekatte O."/>
            <person name="Bourhy P."/>
            <person name="Veyrier F.J."/>
            <person name="Picardeau M."/>
        </authorList>
    </citation>
    <scope>NUCLEOTIDE SEQUENCE [LARGE SCALE GENOMIC DNA]</scope>
    <source>
        <strain evidence="2 3">201702444</strain>
    </source>
</reference>
<dbReference type="EMBL" id="RQGN01000044">
    <property type="protein sequence ID" value="TGM03806.1"/>
    <property type="molecule type" value="Genomic_DNA"/>
</dbReference>
<dbReference type="Pfam" id="PF06291">
    <property type="entry name" value="Lambda_Bor"/>
    <property type="match status" value="1"/>
</dbReference>
<proteinExistence type="predicted"/>
<keyword evidence="1" id="KW-0732">Signal</keyword>